<evidence type="ECO:0000313" key="2">
    <source>
        <dbReference type="EMBL" id="SVB30173.1"/>
    </source>
</evidence>
<dbReference type="AlphaFoldDB" id="A0A382CXX1"/>
<proteinExistence type="predicted"/>
<dbReference type="InterPro" id="IPR018247">
    <property type="entry name" value="EF_Hand_1_Ca_BS"/>
</dbReference>
<feature type="non-terminal residue" evidence="2">
    <location>
        <position position="1"/>
    </location>
</feature>
<sequence length="265" mass="27895">TPGLLKLTGDLSTGDIGSFDYITTNISYSTSGNDMQATALMSYITNDSQWGPWPNAYNGFIVLGVTVEASLDGLDVDAVVEDQTNPGLMICNTTYQDGNIALSLSNPDFDSETNTLSVTYSDGDGNLPWFRAAQICDSGTDNCFFQVSMIPDGHTYEDGVRYSASLGDNVADGDYDAHFWFADDDIDNYPAAQISLPITVGSGGTDCAPEGDLTGDGVLNVLDIVTLVNIVLGNIPAGDCSDINGDGQLNVLDIVLLVGLVLGGE</sequence>
<gene>
    <name evidence="2" type="ORF">METZ01_LOCUS183027</name>
</gene>
<dbReference type="PROSITE" id="PS51766">
    <property type="entry name" value="DOCKERIN"/>
    <property type="match status" value="1"/>
</dbReference>
<dbReference type="PROSITE" id="PS00018">
    <property type="entry name" value="EF_HAND_1"/>
    <property type="match status" value="1"/>
</dbReference>
<dbReference type="Gene3D" id="1.10.1330.10">
    <property type="entry name" value="Dockerin domain"/>
    <property type="match status" value="1"/>
</dbReference>
<organism evidence="2">
    <name type="scientific">marine metagenome</name>
    <dbReference type="NCBI Taxonomy" id="408172"/>
    <lineage>
        <taxon>unclassified sequences</taxon>
        <taxon>metagenomes</taxon>
        <taxon>ecological metagenomes</taxon>
    </lineage>
</organism>
<evidence type="ECO:0000259" key="1">
    <source>
        <dbReference type="PROSITE" id="PS51766"/>
    </source>
</evidence>
<dbReference type="InterPro" id="IPR016134">
    <property type="entry name" value="Dockerin_dom"/>
</dbReference>
<dbReference type="SUPFAM" id="SSF63446">
    <property type="entry name" value="Type I dockerin domain"/>
    <property type="match status" value="1"/>
</dbReference>
<dbReference type="EMBL" id="UINC01036345">
    <property type="protein sequence ID" value="SVB30173.1"/>
    <property type="molecule type" value="Genomic_DNA"/>
</dbReference>
<dbReference type="InterPro" id="IPR036439">
    <property type="entry name" value="Dockerin_dom_sf"/>
</dbReference>
<feature type="domain" description="Dockerin" evidence="1">
    <location>
        <begin position="206"/>
        <end position="265"/>
    </location>
</feature>
<protein>
    <recommendedName>
        <fullName evidence="1">Dockerin domain-containing protein</fullName>
    </recommendedName>
</protein>
<accession>A0A382CXX1</accession>
<reference evidence="2" key="1">
    <citation type="submission" date="2018-05" db="EMBL/GenBank/DDBJ databases">
        <authorList>
            <person name="Lanie J.A."/>
            <person name="Ng W.-L."/>
            <person name="Kazmierczak K.M."/>
            <person name="Andrzejewski T.M."/>
            <person name="Davidsen T.M."/>
            <person name="Wayne K.J."/>
            <person name="Tettelin H."/>
            <person name="Glass J.I."/>
            <person name="Rusch D."/>
            <person name="Podicherti R."/>
            <person name="Tsui H.-C.T."/>
            <person name="Winkler M.E."/>
        </authorList>
    </citation>
    <scope>NUCLEOTIDE SEQUENCE</scope>
</reference>
<dbReference type="GO" id="GO:0000272">
    <property type="term" value="P:polysaccharide catabolic process"/>
    <property type="evidence" value="ECO:0007669"/>
    <property type="project" value="InterPro"/>
</dbReference>
<name>A0A382CXX1_9ZZZZ</name>